<accession>A0A1F6BD02</accession>
<dbReference type="NCBIfam" id="NF003243">
    <property type="entry name" value="PRK04201.1"/>
    <property type="match status" value="1"/>
</dbReference>
<keyword evidence="2 5" id="KW-0812">Transmembrane</keyword>
<feature type="transmembrane region" description="Helical" evidence="5">
    <location>
        <begin position="169"/>
        <end position="190"/>
    </location>
</feature>
<name>A0A1F6BD02_9BACT</name>
<feature type="transmembrane region" description="Helical" evidence="5">
    <location>
        <begin position="6"/>
        <end position="28"/>
    </location>
</feature>
<feature type="transmembrane region" description="Helical" evidence="5">
    <location>
        <begin position="106"/>
        <end position="130"/>
    </location>
</feature>
<evidence type="ECO:0008006" key="8">
    <source>
        <dbReference type="Google" id="ProtNLM"/>
    </source>
</evidence>
<organism evidence="6 7">
    <name type="scientific">Candidatus Gottesmanbacteria bacterium RIFOXYB1_FULL_47_11</name>
    <dbReference type="NCBI Taxonomy" id="1798401"/>
    <lineage>
        <taxon>Bacteria</taxon>
        <taxon>Candidatus Gottesmaniibacteriota</taxon>
    </lineage>
</organism>
<dbReference type="InterPro" id="IPR003689">
    <property type="entry name" value="ZIP"/>
</dbReference>
<dbReference type="AlphaFoldDB" id="A0A1F6BD02"/>
<protein>
    <recommendedName>
        <fullName evidence="8">Zinc transporter ZupT</fullName>
    </recommendedName>
</protein>
<comment type="caution">
    <text evidence="6">The sequence shown here is derived from an EMBL/GenBank/DDBJ whole genome shotgun (WGS) entry which is preliminary data.</text>
</comment>
<feature type="transmembrane region" description="Helical" evidence="5">
    <location>
        <begin position="65"/>
        <end position="86"/>
    </location>
</feature>
<evidence type="ECO:0000313" key="7">
    <source>
        <dbReference type="Proteomes" id="UP000176186"/>
    </source>
</evidence>
<proteinExistence type="predicted"/>
<evidence type="ECO:0000256" key="2">
    <source>
        <dbReference type="ARBA" id="ARBA00022692"/>
    </source>
</evidence>
<dbReference type="PANTHER" id="PTHR11040:SF205">
    <property type="entry name" value="ZINC TRANSPORTER ZUPT"/>
    <property type="match status" value="1"/>
</dbReference>
<evidence type="ECO:0000256" key="3">
    <source>
        <dbReference type="ARBA" id="ARBA00022989"/>
    </source>
</evidence>
<feature type="transmembrane region" description="Helical" evidence="5">
    <location>
        <begin position="202"/>
        <end position="220"/>
    </location>
</feature>
<dbReference type="PANTHER" id="PTHR11040">
    <property type="entry name" value="ZINC/IRON TRANSPORTER"/>
    <property type="match status" value="1"/>
</dbReference>
<dbReference type="GO" id="GO:0005385">
    <property type="term" value="F:zinc ion transmembrane transporter activity"/>
    <property type="evidence" value="ECO:0007669"/>
    <property type="project" value="TreeGrafter"/>
</dbReference>
<keyword evidence="4 5" id="KW-0472">Membrane</keyword>
<evidence type="ECO:0000256" key="1">
    <source>
        <dbReference type="ARBA" id="ARBA00004141"/>
    </source>
</evidence>
<feature type="transmembrane region" description="Helical" evidence="5">
    <location>
        <begin position="232"/>
        <end position="249"/>
    </location>
</feature>
<dbReference type="Proteomes" id="UP000176186">
    <property type="component" value="Unassembled WGS sequence"/>
</dbReference>
<gene>
    <name evidence="6" type="ORF">A2363_00060</name>
</gene>
<evidence type="ECO:0000256" key="5">
    <source>
        <dbReference type="SAM" id="Phobius"/>
    </source>
</evidence>
<keyword evidence="3 5" id="KW-1133">Transmembrane helix</keyword>
<evidence type="ECO:0000313" key="6">
    <source>
        <dbReference type="EMBL" id="OGG34826.1"/>
    </source>
</evidence>
<sequence length="250" mass="27368">MNNIGLPLLLSFLAGICTILGCFILFFIKDFKKSYLSFFLGISAGAMIYLSFMELMPTSVNALGFWMSNVMFFLGILFIGIIDFIAPHHFINYCSKNGIKYDKLMLSGFMVAVGIAIHNFPEGIAVFMSSLGNTRFGILIAFATALHNIPEGVAVATPIYFATRSKLKAFSFSLLAGIAEPLGAIVAYVILRPYLSPNFLSYVFAFVAGIMVYISLDELLPSCFENSRGHTAIAGIVIGMLIMAFSLNFM</sequence>
<dbReference type="EMBL" id="MFKE01000020">
    <property type="protein sequence ID" value="OGG34826.1"/>
    <property type="molecule type" value="Genomic_DNA"/>
</dbReference>
<feature type="transmembrane region" description="Helical" evidence="5">
    <location>
        <begin position="35"/>
        <end position="53"/>
    </location>
</feature>
<reference evidence="6 7" key="1">
    <citation type="journal article" date="2016" name="Nat. Commun.">
        <title>Thousands of microbial genomes shed light on interconnected biogeochemical processes in an aquifer system.</title>
        <authorList>
            <person name="Anantharaman K."/>
            <person name="Brown C.T."/>
            <person name="Hug L.A."/>
            <person name="Sharon I."/>
            <person name="Castelle C.J."/>
            <person name="Probst A.J."/>
            <person name="Thomas B.C."/>
            <person name="Singh A."/>
            <person name="Wilkins M.J."/>
            <person name="Karaoz U."/>
            <person name="Brodie E.L."/>
            <person name="Williams K.H."/>
            <person name="Hubbard S.S."/>
            <person name="Banfield J.F."/>
        </authorList>
    </citation>
    <scope>NUCLEOTIDE SEQUENCE [LARGE SCALE GENOMIC DNA]</scope>
</reference>
<evidence type="ECO:0000256" key="4">
    <source>
        <dbReference type="ARBA" id="ARBA00023136"/>
    </source>
</evidence>
<dbReference type="STRING" id="1798401.A2363_00060"/>
<comment type="subcellular location">
    <subcellularLocation>
        <location evidence="1">Membrane</location>
        <topology evidence="1">Multi-pass membrane protein</topology>
    </subcellularLocation>
</comment>
<dbReference type="GO" id="GO:0016020">
    <property type="term" value="C:membrane"/>
    <property type="evidence" value="ECO:0007669"/>
    <property type="project" value="UniProtKB-SubCell"/>
</dbReference>
<dbReference type="Pfam" id="PF02535">
    <property type="entry name" value="Zip"/>
    <property type="match status" value="1"/>
</dbReference>